<protein>
    <submittedName>
        <fullName evidence="1">Uncharacterized protein</fullName>
    </submittedName>
</protein>
<dbReference type="RefSeq" id="WP_115778867.1">
    <property type="nucleotide sequence ID" value="NZ_CAXVKO010000005.1"/>
</dbReference>
<reference evidence="1 2" key="1">
    <citation type="journal article" date="2017" name="Anaerobe">
        <title>Quantification, isolation and characterization of Bifidobacterium from the vaginal microbiomes of reproductive aged women.</title>
        <authorList>
            <person name="Freitas A.C."/>
            <person name="Hill J.E."/>
        </authorList>
    </citation>
    <scope>NUCLEOTIDE SEQUENCE [LARGE SCALE GENOMIC DNA]</scope>
    <source>
        <strain evidence="1 2">N6D05</strain>
    </source>
</reference>
<dbReference type="EMBL" id="NJNR01000036">
    <property type="protein sequence ID" value="RDX07883.1"/>
    <property type="molecule type" value="Genomic_DNA"/>
</dbReference>
<name>A0A3D8TZU5_BIFLN</name>
<accession>A0A3D8TZU5</accession>
<sequence length="88" mass="9967">MCSSSIPDYFDPVDPNLDPEKAFCLEGVMDARMLWPEDAEELIELTNDTPTLEELGDPYYFDKLREKVSRLGLEPNDGHDLEGALGEF</sequence>
<dbReference type="Proteomes" id="UP000257074">
    <property type="component" value="Unassembled WGS sequence"/>
</dbReference>
<organism evidence="1 2">
    <name type="scientific">Bifidobacterium longum</name>
    <dbReference type="NCBI Taxonomy" id="216816"/>
    <lineage>
        <taxon>Bacteria</taxon>
        <taxon>Bacillati</taxon>
        <taxon>Actinomycetota</taxon>
        <taxon>Actinomycetes</taxon>
        <taxon>Bifidobacteriales</taxon>
        <taxon>Bifidobacteriaceae</taxon>
        <taxon>Bifidobacterium</taxon>
    </lineage>
</organism>
<evidence type="ECO:0000313" key="1">
    <source>
        <dbReference type="EMBL" id="RDX07883.1"/>
    </source>
</evidence>
<evidence type="ECO:0000313" key="2">
    <source>
        <dbReference type="Proteomes" id="UP000257074"/>
    </source>
</evidence>
<proteinExistence type="predicted"/>
<comment type="caution">
    <text evidence="1">The sequence shown here is derived from an EMBL/GenBank/DDBJ whole genome shotgun (WGS) entry which is preliminary data.</text>
</comment>
<gene>
    <name evidence="1" type="ORF">CE169_07015</name>
</gene>
<dbReference type="AlphaFoldDB" id="A0A3D8TZU5"/>